<organism evidence="1 2">
    <name type="scientific">Scutellospora calospora</name>
    <dbReference type="NCBI Taxonomy" id="85575"/>
    <lineage>
        <taxon>Eukaryota</taxon>
        <taxon>Fungi</taxon>
        <taxon>Fungi incertae sedis</taxon>
        <taxon>Mucoromycota</taxon>
        <taxon>Glomeromycotina</taxon>
        <taxon>Glomeromycetes</taxon>
        <taxon>Diversisporales</taxon>
        <taxon>Gigasporaceae</taxon>
        <taxon>Scutellospora</taxon>
    </lineage>
</organism>
<gene>
    <name evidence="1" type="ORF">SCALOS_LOCUS8625</name>
</gene>
<protein>
    <submittedName>
        <fullName evidence="1">2966_t:CDS:1</fullName>
    </submittedName>
</protein>
<keyword evidence="2" id="KW-1185">Reference proteome</keyword>
<dbReference type="EMBL" id="CAJVPM010023444">
    <property type="protein sequence ID" value="CAG8649679.1"/>
    <property type="molecule type" value="Genomic_DNA"/>
</dbReference>
<evidence type="ECO:0000313" key="2">
    <source>
        <dbReference type="Proteomes" id="UP000789860"/>
    </source>
</evidence>
<dbReference type="Proteomes" id="UP000789860">
    <property type="component" value="Unassembled WGS sequence"/>
</dbReference>
<accession>A0ACA9NJX4</accession>
<reference evidence="1" key="1">
    <citation type="submission" date="2021-06" db="EMBL/GenBank/DDBJ databases">
        <authorList>
            <person name="Kallberg Y."/>
            <person name="Tangrot J."/>
            <person name="Rosling A."/>
        </authorList>
    </citation>
    <scope>NUCLEOTIDE SEQUENCE</scope>
    <source>
        <strain evidence="1">AU212A</strain>
    </source>
</reference>
<sequence length="88" mass="10102">RIIDRDWLGTALGVTAGLTSQWFSALLRQASCEQRHRNDNEEIARLRDCQFPLGGLGRLRNFLVSEFVYQGDLHSLFSEFMPTLSYPI</sequence>
<name>A0ACA9NJX4_9GLOM</name>
<evidence type="ECO:0000313" key="1">
    <source>
        <dbReference type="EMBL" id="CAG8649679.1"/>
    </source>
</evidence>
<proteinExistence type="predicted"/>
<feature type="non-terminal residue" evidence="1">
    <location>
        <position position="88"/>
    </location>
</feature>
<feature type="non-terminal residue" evidence="1">
    <location>
        <position position="1"/>
    </location>
</feature>
<comment type="caution">
    <text evidence="1">The sequence shown here is derived from an EMBL/GenBank/DDBJ whole genome shotgun (WGS) entry which is preliminary data.</text>
</comment>